<protein>
    <submittedName>
        <fullName evidence="2">Glycogen debranching protein</fullName>
    </submittedName>
</protein>
<accession>A0A9D1K2D8</accession>
<evidence type="ECO:0000313" key="2">
    <source>
        <dbReference type="EMBL" id="HIS78772.1"/>
    </source>
</evidence>
<dbReference type="InterPro" id="IPR012341">
    <property type="entry name" value="6hp_glycosidase-like_sf"/>
</dbReference>
<sequence length="749" mass="83053">MKLQESTNAARKFCLCSSEAIKLITTQEGYFPDFGHHQDHEMGGVWMHPIKLFDGFWLRFRDHGADHPDTWVAADTCRVAPWGLEQSGGGYGSTLGSTPVRIVRTLLAPEEAHGVIVTYRLQNPEKARTVSLEFLARTDLHPVWYSDTAGWQDGEDHGEWLEDAGVFLAKDEKNEWYASLGASRRPDRTAIGQQFGPEITEGRGVSVSLFYDSLSLPADGELELRFFLAGSFESKEDCLAQHARLSGSEDFLASKQARYDALAARCRLTGIDPRTAEICEWIRVHSDWLTVDAGRFGRGLTAGAPEYLWWFGCDSCYAVQGLLATGEAQLARDTLLLLLRYSEQCNGDGRIAHEIVTSGICANPGNTQETAHFLTAIWLYCEWTGDFSILNEAFPYLEKSVNWLRKQDDDGDLFPSGYGIMEIPGLNSELIDTAVYACTAYDAFSKMCRRLGRADQAKEYADLSARVREAVNTELWDERAGLYCDAYTSLPEVESKLSQILGKSSGEEGERLRRYAHELIEEKRALGERESGWLLNRNWVICLPMEMGLAPEEKAQRALETMDSPQFVGPFGAYLDALSHNRMMTISTGALAVSQARYGHPDRALDLLRRMFSTFGMAGPGNLSEMSPDYGCFVQAWTVYAAFVPIVRYFFGIQPDANEGRLVIAPCPPAGWENAALENVPVLGGNVSVRFEKKEEGLLCTVEGNPQAPVVFRIPAGVRAAVNGEELPVSGADRDIPAPSLPARLTLLR</sequence>
<reference evidence="2" key="1">
    <citation type="submission" date="2020-10" db="EMBL/GenBank/DDBJ databases">
        <authorList>
            <person name="Gilroy R."/>
        </authorList>
    </citation>
    <scope>NUCLEOTIDE SEQUENCE</scope>
    <source>
        <strain evidence="2">6086</strain>
    </source>
</reference>
<dbReference type="EMBL" id="DVJM01000106">
    <property type="protein sequence ID" value="HIS78772.1"/>
    <property type="molecule type" value="Genomic_DNA"/>
</dbReference>
<dbReference type="GO" id="GO:0005975">
    <property type="term" value="P:carbohydrate metabolic process"/>
    <property type="evidence" value="ECO:0007669"/>
    <property type="project" value="InterPro"/>
</dbReference>
<dbReference type="Proteomes" id="UP000824141">
    <property type="component" value="Unassembled WGS sequence"/>
</dbReference>
<dbReference type="InterPro" id="IPR054491">
    <property type="entry name" value="MGH1-like_GH"/>
</dbReference>
<gene>
    <name evidence="2" type="ORF">IAD03_05315</name>
</gene>
<organism evidence="2 3">
    <name type="scientific">Candidatus Caccousia stercoris</name>
    <dbReference type="NCBI Taxonomy" id="2840723"/>
    <lineage>
        <taxon>Bacteria</taxon>
        <taxon>Bacillati</taxon>
        <taxon>Bacillota</taxon>
        <taxon>Clostridia</taxon>
        <taxon>Eubacteriales</taxon>
        <taxon>Oscillospiraceae</taxon>
        <taxon>Oscillospiraceae incertae sedis</taxon>
        <taxon>Candidatus Caccousia</taxon>
    </lineage>
</organism>
<name>A0A9D1K2D8_9FIRM</name>
<dbReference type="SUPFAM" id="SSF48208">
    <property type="entry name" value="Six-hairpin glycosidases"/>
    <property type="match status" value="1"/>
</dbReference>
<dbReference type="InterPro" id="IPR008928">
    <property type="entry name" value="6-hairpin_glycosidase_sf"/>
</dbReference>
<evidence type="ECO:0000313" key="3">
    <source>
        <dbReference type="Proteomes" id="UP000824141"/>
    </source>
</evidence>
<dbReference type="Pfam" id="PF22422">
    <property type="entry name" value="MGH1-like_GH"/>
    <property type="match status" value="1"/>
</dbReference>
<dbReference type="AlphaFoldDB" id="A0A9D1K2D8"/>
<feature type="domain" description="Ig-like" evidence="1">
    <location>
        <begin position="379"/>
        <end position="464"/>
    </location>
</feature>
<dbReference type="PROSITE" id="PS50835">
    <property type="entry name" value="IG_LIKE"/>
    <property type="match status" value="1"/>
</dbReference>
<evidence type="ECO:0000259" key="1">
    <source>
        <dbReference type="PROSITE" id="PS50835"/>
    </source>
</evidence>
<dbReference type="InterPro" id="IPR007110">
    <property type="entry name" value="Ig-like_dom"/>
</dbReference>
<reference evidence="2" key="2">
    <citation type="journal article" date="2021" name="PeerJ">
        <title>Extensive microbial diversity within the chicken gut microbiome revealed by metagenomics and culture.</title>
        <authorList>
            <person name="Gilroy R."/>
            <person name="Ravi A."/>
            <person name="Getino M."/>
            <person name="Pursley I."/>
            <person name="Horton D.L."/>
            <person name="Alikhan N.F."/>
            <person name="Baker D."/>
            <person name="Gharbi K."/>
            <person name="Hall N."/>
            <person name="Watson M."/>
            <person name="Adriaenssens E.M."/>
            <person name="Foster-Nyarko E."/>
            <person name="Jarju S."/>
            <person name="Secka A."/>
            <person name="Antonio M."/>
            <person name="Oren A."/>
            <person name="Chaudhuri R.R."/>
            <person name="La Ragione R."/>
            <person name="Hildebrand F."/>
            <person name="Pallen M.J."/>
        </authorList>
    </citation>
    <scope>NUCLEOTIDE SEQUENCE</scope>
    <source>
        <strain evidence="2">6086</strain>
    </source>
</reference>
<dbReference type="Gene3D" id="1.50.10.10">
    <property type="match status" value="1"/>
</dbReference>
<proteinExistence type="predicted"/>
<comment type="caution">
    <text evidence="2">The sequence shown here is derived from an EMBL/GenBank/DDBJ whole genome shotgun (WGS) entry which is preliminary data.</text>
</comment>